<dbReference type="EMBL" id="CP003789">
    <property type="protein sequence ID" value="AGA64233.1"/>
    <property type="molecule type" value="Genomic_DNA"/>
</dbReference>
<dbReference type="SUPFAM" id="SSF109998">
    <property type="entry name" value="Triger factor/SurA peptide-binding domain-like"/>
    <property type="match status" value="1"/>
</dbReference>
<dbReference type="AlphaFoldDB" id="L0EU92"/>
<dbReference type="EC" id="5.2.1.8" evidence="2"/>
<protein>
    <submittedName>
        <fullName evidence="2">Survival protein SurA (Peptidyl-prolyl cis-trans isomerase SurA)</fullName>
        <ecNumber evidence="2">5.2.1.8</ecNumber>
    </submittedName>
</protein>
<dbReference type="PANTHER" id="PTHR47637">
    <property type="entry name" value="CHAPERONE SURA"/>
    <property type="match status" value="1"/>
</dbReference>
<evidence type="ECO:0000256" key="1">
    <source>
        <dbReference type="ARBA" id="ARBA00022729"/>
    </source>
</evidence>
<dbReference type="eggNOG" id="COG0760">
    <property type="taxonomic scope" value="Bacteria"/>
</dbReference>
<keyword evidence="2" id="KW-0413">Isomerase</keyword>
<accession>L0EU92</accession>
<dbReference type="InterPro" id="IPR050280">
    <property type="entry name" value="OMP_Chaperone_SurA"/>
</dbReference>
<dbReference type="KEGG" id="lcc:B488_02400"/>
<dbReference type="InterPro" id="IPR027304">
    <property type="entry name" value="Trigger_fact/SurA_dom_sf"/>
</dbReference>
<proteinExistence type="predicted"/>
<dbReference type="Gene3D" id="1.10.4030.10">
    <property type="entry name" value="Porin chaperone SurA, peptide-binding domain"/>
    <property type="match status" value="1"/>
</dbReference>
<reference evidence="2 3" key="1">
    <citation type="journal article" date="2012" name="Stand. Genomic Sci.">
        <title>Complete genome sequence of Liberibacter crescens BT-1.</title>
        <authorList>
            <person name="Leonard M.T."/>
            <person name="Fagen J.R."/>
            <person name="Davis-Richardson A.G."/>
            <person name="Davis M.J."/>
            <person name="Triplett E.W."/>
        </authorList>
    </citation>
    <scope>NUCLEOTIDE SEQUENCE [LARGE SCALE GENOMIC DNA]</scope>
    <source>
        <strain evidence="2 3">BT-1</strain>
    </source>
</reference>
<gene>
    <name evidence="2" type="ordered locus">B488_02400</name>
</gene>
<keyword evidence="1" id="KW-0732">Signal</keyword>
<sequence>MLFKKLYMNKLSWREKVIFLSLFLTMMPLDKTWTSEIRKVRITVNDTVITNGDVSRRAALLKLFKKSGNLKKIAEDELIIDGLKQQEIDRFHMSPSDAQINNVFKSFAESNKLSVKQMKEILDHVGVGEKHFKNFLSIQMAWPYVVSVHSEQNTDTPITGNKKPNPTTTEYILQQIIFIIPQSFSASKRNVMIKKRKKEAEASRSKFPGCEKAKEFASKMRDVYVSDSQRLLEPMLSPEFKKLLNKIKNGTTPTHVTEKGIEYISICSQRQVNDDTASLVISKATDFNKKQQKNSEQYIADLRSKARIRYY</sequence>
<dbReference type="GO" id="GO:0003755">
    <property type="term" value="F:peptidyl-prolyl cis-trans isomerase activity"/>
    <property type="evidence" value="ECO:0007669"/>
    <property type="project" value="UniProtKB-EC"/>
</dbReference>
<evidence type="ECO:0000313" key="2">
    <source>
        <dbReference type="EMBL" id="AGA64233.1"/>
    </source>
</evidence>
<dbReference type="Proteomes" id="UP000010799">
    <property type="component" value="Chromosome"/>
</dbReference>
<name>L0EU92_LIBCB</name>
<dbReference type="PATRIC" id="fig|1215343.11.peg.249"/>
<organism evidence="2 3">
    <name type="scientific">Liberibacter crescens (strain BT-1)</name>
    <dbReference type="NCBI Taxonomy" id="1215343"/>
    <lineage>
        <taxon>Bacteria</taxon>
        <taxon>Pseudomonadati</taxon>
        <taxon>Pseudomonadota</taxon>
        <taxon>Alphaproteobacteria</taxon>
        <taxon>Hyphomicrobiales</taxon>
        <taxon>Rhizobiaceae</taxon>
        <taxon>Liberibacter</taxon>
    </lineage>
</organism>
<dbReference type="HOGENOM" id="CLU_049723_0_0_5"/>
<dbReference type="STRING" id="1215343.B488_02400"/>
<dbReference type="PANTHER" id="PTHR47637:SF1">
    <property type="entry name" value="CHAPERONE SURA"/>
    <property type="match status" value="1"/>
</dbReference>
<keyword evidence="3" id="KW-1185">Reference proteome</keyword>
<evidence type="ECO:0000313" key="3">
    <source>
        <dbReference type="Proteomes" id="UP000010799"/>
    </source>
</evidence>